<keyword evidence="4" id="KW-1185">Reference proteome</keyword>
<sequence length="126" mass="12218">MKALKTIVHVLAISTLLGAVTPVMAQSVKTDTSSTTKPNGAGAGNGSSQGAPGAATVSGTGTGTLADSNGSVAAGDSSVRSASAAEVSKPTEQPASTDSHNNWGLLGLFGLLGLLGLRKGGEKANQ</sequence>
<feature type="compositionally biased region" description="Polar residues" evidence="1">
    <location>
        <begin position="27"/>
        <end position="37"/>
    </location>
</feature>
<name>A0ABZ0TMP0_9SPHI</name>
<protein>
    <submittedName>
        <fullName evidence="3">WGxxGxxG family protein</fullName>
    </submittedName>
</protein>
<gene>
    <name evidence="3" type="ORF">SNE25_29415</name>
</gene>
<feature type="signal peptide" evidence="2">
    <location>
        <begin position="1"/>
        <end position="25"/>
    </location>
</feature>
<feature type="compositionally biased region" description="Low complexity" evidence="1">
    <location>
        <begin position="48"/>
        <end position="66"/>
    </location>
</feature>
<evidence type="ECO:0000313" key="4">
    <source>
        <dbReference type="Proteomes" id="UP001324380"/>
    </source>
</evidence>
<feature type="chain" id="PRO_5045663163" evidence="2">
    <location>
        <begin position="26"/>
        <end position="126"/>
    </location>
</feature>
<evidence type="ECO:0000256" key="1">
    <source>
        <dbReference type="SAM" id="MobiDB-lite"/>
    </source>
</evidence>
<keyword evidence="2" id="KW-0732">Signal</keyword>
<dbReference type="EMBL" id="CP139558">
    <property type="protein sequence ID" value="WPU93443.1"/>
    <property type="molecule type" value="Genomic_DNA"/>
</dbReference>
<feature type="compositionally biased region" description="Low complexity" evidence="1">
    <location>
        <begin position="77"/>
        <end position="88"/>
    </location>
</feature>
<accession>A0ABZ0TMP0</accession>
<dbReference type="RefSeq" id="WP_321562579.1">
    <property type="nucleotide sequence ID" value="NZ_CP139558.1"/>
</dbReference>
<evidence type="ECO:0000313" key="3">
    <source>
        <dbReference type="EMBL" id="WPU93443.1"/>
    </source>
</evidence>
<evidence type="ECO:0000256" key="2">
    <source>
        <dbReference type="SAM" id="SignalP"/>
    </source>
</evidence>
<reference evidence="3 4" key="1">
    <citation type="submission" date="2023-11" db="EMBL/GenBank/DDBJ databases">
        <title>Analysis of the Genomes of Mucilaginibacter gossypii cycad 4 and M. sabulilitoris SNA2: microbes with the potential for plant growth promotion.</title>
        <authorList>
            <person name="Hirsch A.M."/>
            <person name="Humm E."/>
            <person name="Rubbi M."/>
            <person name="Del Vecchio G."/>
            <person name="Ha S.M."/>
            <person name="Pellegrini M."/>
            <person name="Gunsalus R.P."/>
        </authorList>
    </citation>
    <scope>NUCLEOTIDE SEQUENCE [LARGE SCALE GENOMIC DNA]</scope>
    <source>
        <strain evidence="3 4">SNA2</strain>
    </source>
</reference>
<dbReference type="Proteomes" id="UP001324380">
    <property type="component" value="Chromosome"/>
</dbReference>
<dbReference type="NCBIfam" id="NF041742">
    <property type="entry name" value="WGxxGxxG_fam"/>
    <property type="match status" value="1"/>
</dbReference>
<feature type="compositionally biased region" description="Polar residues" evidence="1">
    <location>
        <begin position="90"/>
        <end position="102"/>
    </location>
</feature>
<feature type="region of interest" description="Disordered" evidence="1">
    <location>
        <begin position="27"/>
        <end position="102"/>
    </location>
</feature>
<proteinExistence type="predicted"/>
<organism evidence="3 4">
    <name type="scientific">Mucilaginibacter sabulilitoris</name>
    <dbReference type="NCBI Taxonomy" id="1173583"/>
    <lineage>
        <taxon>Bacteria</taxon>
        <taxon>Pseudomonadati</taxon>
        <taxon>Bacteroidota</taxon>
        <taxon>Sphingobacteriia</taxon>
        <taxon>Sphingobacteriales</taxon>
        <taxon>Sphingobacteriaceae</taxon>
        <taxon>Mucilaginibacter</taxon>
    </lineage>
</organism>